<dbReference type="SUPFAM" id="SSF110836">
    <property type="entry name" value="Hypothetical protein SAV1430"/>
    <property type="match status" value="1"/>
</dbReference>
<dbReference type="GO" id="GO:0016226">
    <property type="term" value="P:iron-sulfur cluster assembly"/>
    <property type="evidence" value="ECO:0007669"/>
    <property type="project" value="InterPro"/>
</dbReference>
<dbReference type="PANTHER" id="PTHR11178:SF1">
    <property type="entry name" value="NFU1 IRON-SULFUR CLUSTER SCAFFOLD HOMOLOG, MITOCHONDRIAL"/>
    <property type="match status" value="1"/>
</dbReference>
<feature type="region of interest" description="Disordered" evidence="2">
    <location>
        <begin position="1"/>
        <end position="27"/>
    </location>
</feature>
<accession>A0A423W305</accession>
<dbReference type="InterPro" id="IPR014824">
    <property type="entry name" value="Nfu/NifU_N"/>
</dbReference>
<evidence type="ECO:0000256" key="1">
    <source>
        <dbReference type="ARBA" id="ARBA00006420"/>
    </source>
</evidence>
<dbReference type="Pfam" id="PF08712">
    <property type="entry name" value="Nfu_N"/>
    <property type="match status" value="1"/>
</dbReference>
<dbReference type="EMBL" id="LKEA01000028">
    <property type="protein sequence ID" value="ROV97700.1"/>
    <property type="molecule type" value="Genomic_DNA"/>
</dbReference>
<dbReference type="Proteomes" id="UP000283895">
    <property type="component" value="Unassembled WGS sequence"/>
</dbReference>
<dbReference type="GO" id="GO:0051536">
    <property type="term" value="F:iron-sulfur cluster binding"/>
    <property type="evidence" value="ECO:0007669"/>
    <property type="project" value="InterPro"/>
</dbReference>
<dbReference type="InterPro" id="IPR034904">
    <property type="entry name" value="FSCA_dom_sf"/>
</dbReference>
<keyword evidence="5" id="KW-1185">Reference proteome</keyword>
<gene>
    <name evidence="4" type="ORF">VMCG_07369</name>
</gene>
<evidence type="ECO:0000313" key="5">
    <source>
        <dbReference type="Proteomes" id="UP000283895"/>
    </source>
</evidence>
<comment type="caution">
    <text evidence="4">The sequence shown here is derived from an EMBL/GenBank/DDBJ whole genome shotgun (WGS) entry which is preliminary data.</text>
</comment>
<dbReference type="FunFam" id="3.30.300.130:FF:000001">
    <property type="entry name" value="NFU1 iron-sulfur cluster scaffold"/>
    <property type="match status" value="1"/>
</dbReference>
<dbReference type="InterPro" id="IPR036498">
    <property type="entry name" value="Nfu/NifU_N_sf"/>
</dbReference>
<dbReference type="AlphaFoldDB" id="A0A423W305"/>
<dbReference type="OrthoDB" id="565552at2759"/>
<dbReference type="Pfam" id="PF01106">
    <property type="entry name" value="NifU"/>
    <property type="match status" value="1"/>
</dbReference>
<dbReference type="PANTHER" id="PTHR11178">
    <property type="entry name" value="IRON-SULFUR CLUSTER SCAFFOLD PROTEIN NFU-RELATED"/>
    <property type="match status" value="1"/>
</dbReference>
<feature type="domain" description="Scaffold protein Nfu/NifU N-terminal" evidence="3">
    <location>
        <begin position="75"/>
        <end position="169"/>
    </location>
</feature>
<dbReference type="FunFam" id="3.30.1370.70:FF:000001">
    <property type="entry name" value="NifU-like protein 4, mitochondrial"/>
    <property type="match status" value="1"/>
</dbReference>
<dbReference type="GO" id="GO:0005506">
    <property type="term" value="F:iron ion binding"/>
    <property type="evidence" value="ECO:0007669"/>
    <property type="project" value="InterPro"/>
</dbReference>
<organism evidence="4 5">
    <name type="scientific">Cytospora schulzeri</name>
    <dbReference type="NCBI Taxonomy" id="448051"/>
    <lineage>
        <taxon>Eukaryota</taxon>
        <taxon>Fungi</taxon>
        <taxon>Dikarya</taxon>
        <taxon>Ascomycota</taxon>
        <taxon>Pezizomycotina</taxon>
        <taxon>Sordariomycetes</taxon>
        <taxon>Sordariomycetidae</taxon>
        <taxon>Diaporthales</taxon>
        <taxon>Cytosporaceae</taxon>
        <taxon>Cytospora</taxon>
    </lineage>
</organism>
<dbReference type="InterPro" id="IPR001075">
    <property type="entry name" value="NIF_FeS_clus_asmbl_NifU_C"/>
</dbReference>
<dbReference type="Gene3D" id="3.30.300.130">
    <property type="entry name" value="Fe-S cluster assembly (FSCA)"/>
    <property type="match status" value="1"/>
</dbReference>
<proteinExistence type="inferred from homology"/>
<dbReference type="SMART" id="SM00932">
    <property type="entry name" value="Nfu_N"/>
    <property type="match status" value="1"/>
</dbReference>
<evidence type="ECO:0000259" key="3">
    <source>
        <dbReference type="SMART" id="SM00932"/>
    </source>
</evidence>
<reference evidence="4 5" key="1">
    <citation type="submission" date="2015-09" db="EMBL/GenBank/DDBJ databases">
        <title>Host preference determinants of Valsa canker pathogens revealed by comparative genomics.</title>
        <authorList>
            <person name="Yin Z."/>
            <person name="Huang L."/>
        </authorList>
    </citation>
    <scope>NUCLEOTIDE SEQUENCE [LARGE SCALE GENOMIC DNA]</scope>
    <source>
        <strain evidence="4 5">03-1</strain>
    </source>
</reference>
<feature type="region of interest" description="Disordered" evidence="2">
    <location>
        <begin position="299"/>
        <end position="320"/>
    </location>
</feature>
<comment type="similarity">
    <text evidence="1">Belongs to the NifU family.</text>
</comment>
<dbReference type="GO" id="GO:0005739">
    <property type="term" value="C:mitochondrion"/>
    <property type="evidence" value="ECO:0007669"/>
    <property type="project" value="TreeGrafter"/>
</dbReference>
<dbReference type="SUPFAM" id="SSF117916">
    <property type="entry name" value="Fe-S cluster assembly (FSCA) domain-like"/>
    <property type="match status" value="1"/>
</dbReference>
<dbReference type="Gene3D" id="3.30.1370.70">
    <property type="entry name" value="Scaffold protein Nfu/NifU, N-terminal domain"/>
    <property type="match status" value="1"/>
</dbReference>
<dbReference type="STRING" id="356882.A0A423W305"/>
<protein>
    <recommendedName>
        <fullName evidence="3">Scaffold protein Nfu/NifU N-terminal domain-containing protein</fullName>
    </recommendedName>
</protein>
<evidence type="ECO:0000256" key="2">
    <source>
        <dbReference type="SAM" id="MobiDB-lite"/>
    </source>
</evidence>
<evidence type="ECO:0000313" key="4">
    <source>
        <dbReference type="EMBL" id="ROV97700.1"/>
    </source>
</evidence>
<name>A0A423W305_9PEZI</name>
<sequence length="320" mass="34481">MFGRTAAKSTQRVLTGVRPSQARPGASLGRLARRQLHSVGSTHPPFAAGSRPSLQATRSSLPGISAAIGRRTIFIQTEPTPNADALKFLPNQRILPEELSTPFIEYLNPRSTIAPPYPSPLAAQLMNADGVKAVFYGADFITVTKEADANWAHIKPEIFALITEAITSGQKIVTVAEKKDGAVGEDGQQGPPVEMDSLAYDENDDEVVGMIKELLETRIRPAIQEDGGDIEFRGFEGGNVLLKLRGACRTCDSSTVTLKNGIEGMLMHYIEEVKGVVQVMDEEEEIALKEFAKFEEKLKQQKGAVPPTSPGAGSIDTVPG</sequence>